<evidence type="ECO:0000313" key="2">
    <source>
        <dbReference type="EMBL" id="SUW64047.1"/>
    </source>
</evidence>
<dbReference type="RefSeq" id="WP_115628766.1">
    <property type="nucleotide sequence ID" value="NZ_UIGI01000001.1"/>
</dbReference>
<name>A0A381C8A3_9ENTR</name>
<gene>
    <name evidence="2" type="ORF">NCTC12119_02546</name>
</gene>
<feature type="transmembrane region" description="Helical" evidence="1">
    <location>
        <begin position="6"/>
        <end position="27"/>
    </location>
</feature>
<keyword evidence="1" id="KW-0812">Transmembrane</keyword>
<accession>A0A381C8A3</accession>
<dbReference type="EMBL" id="UIGI01000001">
    <property type="protein sequence ID" value="SUW64047.1"/>
    <property type="molecule type" value="Genomic_DNA"/>
</dbReference>
<dbReference type="AlphaFoldDB" id="A0A381C8A3"/>
<reference evidence="2 3" key="1">
    <citation type="submission" date="2018-06" db="EMBL/GenBank/DDBJ databases">
        <authorList>
            <consortium name="Pathogen Informatics"/>
            <person name="Doyle S."/>
        </authorList>
    </citation>
    <scope>NUCLEOTIDE SEQUENCE [LARGE SCALE GENOMIC DNA]</scope>
    <source>
        <strain evidence="2 3">NCTC12119</strain>
    </source>
</reference>
<sequence length="160" mass="18266">MKNYKLYLWMSFFSLIAILPFLGGYYLQHKNTNFACDGEMVLHDSHAHTHVFLHFRFYKNTGTYNVSGNSIFNNGQRIVISQNSSFSYTTVESSTGSDLVLVSLEDIIYPGNLGHANAVIPDFFRFRGRGVSLRISRVNDTGYLFQRDATPVLYCKRSLL</sequence>
<keyword evidence="1" id="KW-1133">Transmembrane helix</keyword>
<evidence type="ECO:0000256" key="1">
    <source>
        <dbReference type="SAM" id="Phobius"/>
    </source>
</evidence>
<organism evidence="2 3">
    <name type="scientific">Buttiauxella agrestis</name>
    <dbReference type="NCBI Taxonomy" id="82977"/>
    <lineage>
        <taxon>Bacteria</taxon>
        <taxon>Pseudomonadati</taxon>
        <taxon>Pseudomonadota</taxon>
        <taxon>Gammaproteobacteria</taxon>
        <taxon>Enterobacterales</taxon>
        <taxon>Enterobacteriaceae</taxon>
        <taxon>Buttiauxella</taxon>
    </lineage>
</organism>
<protein>
    <submittedName>
        <fullName evidence="2">Uncharacterized protein</fullName>
    </submittedName>
</protein>
<proteinExistence type="predicted"/>
<keyword evidence="1" id="KW-0472">Membrane</keyword>
<dbReference type="Proteomes" id="UP000255528">
    <property type="component" value="Unassembled WGS sequence"/>
</dbReference>
<evidence type="ECO:0000313" key="3">
    <source>
        <dbReference type="Proteomes" id="UP000255528"/>
    </source>
</evidence>